<protein>
    <submittedName>
        <fullName evidence="2">GNAT family N-acetyltransferase</fullName>
    </submittedName>
</protein>
<reference evidence="2 3" key="1">
    <citation type="submission" date="2023-05" db="EMBL/GenBank/DDBJ databases">
        <title>Novel species of genus Flectobacillus isolated from stream in China.</title>
        <authorList>
            <person name="Lu H."/>
        </authorList>
    </citation>
    <scope>NUCLEOTIDE SEQUENCE [LARGE SCALE GENOMIC DNA]</scope>
    <source>
        <strain evidence="2 3">KCTC 42575</strain>
    </source>
</reference>
<dbReference type="Gene3D" id="3.40.630.30">
    <property type="match status" value="1"/>
</dbReference>
<evidence type="ECO:0000313" key="2">
    <source>
        <dbReference type="EMBL" id="MDI9858561.1"/>
    </source>
</evidence>
<name>A0ABT6Y4V9_9BACT</name>
<dbReference type="InterPro" id="IPR016181">
    <property type="entry name" value="Acyl_CoA_acyltransferase"/>
</dbReference>
<evidence type="ECO:0000259" key="1">
    <source>
        <dbReference type="Pfam" id="PF00583"/>
    </source>
</evidence>
<dbReference type="InterPro" id="IPR000182">
    <property type="entry name" value="GNAT_dom"/>
</dbReference>
<gene>
    <name evidence="2" type="ORF">QM524_05030</name>
</gene>
<feature type="domain" description="N-acetyltransferase" evidence="1">
    <location>
        <begin position="37"/>
        <end position="108"/>
    </location>
</feature>
<proteinExistence type="predicted"/>
<dbReference type="SUPFAM" id="SSF55729">
    <property type="entry name" value="Acyl-CoA N-acyltransferases (Nat)"/>
    <property type="match status" value="1"/>
</dbReference>
<sequence>MNQYKVQVASAEHLHLAEAICLEMEESAKARGTGIAKRSPQYLRDKINEGKAIIAIDDNGAFVGFCYIETWEHGKFVANSGLIVKPEWRKYGVAKAVKAKAFELSRSKYPDAKIIGITTSLAVMKINSELGYEPTTFSELPVDDAFWKGCQSCVNYDVLSRTDRKHCLCTGMIFDPEWEKKAKQREAEALVTSESEPARGNWDFLKDVKVLERLLSIKEKMFLKMAERSKERKLRRGIA</sequence>
<keyword evidence="3" id="KW-1185">Reference proteome</keyword>
<dbReference type="EMBL" id="JASHIF010000004">
    <property type="protein sequence ID" value="MDI9858561.1"/>
    <property type="molecule type" value="Genomic_DNA"/>
</dbReference>
<dbReference type="RefSeq" id="WP_283343743.1">
    <property type="nucleotide sequence ID" value="NZ_JASHIF010000004.1"/>
</dbReference>
<dbReference type="Proteomes" id="UP001236507">
    <property type="component" value="Unassembled WGS sequence"/>
</dbReference>
<comment type="caution">
    <text evidence="2">The sequence shown here is derived from an EMBL/GenBank/DDBJ whole genome shotgun (WGS) entry which is preliminary data.</text>
</comment>
<dbReference type="Pfam" id="PF00583">
    <property type="entry name" value="Acetyltransf_1"/>
    <property type="match status" value="1"/>
</dbReference>
<accession>A0ABT6Y4V9</accession>
<organism evidence="2 3">
    <name type="scientific">Flectobacillus roseus</name>
    <dbReference type="NCBI Taxonomy" id="502259"/>
    <lineage>
        <taxon>Bacteria</taxon>
        <taxon>Pseudomonadati</taxon>
        <taxon>Bacteroidota</taxon>
        <taxon>Cytophagia</taxon>
        <taxon>Cytophagales</taxon>
        <taxon>Flectobacillaceae</taxon>
        <taxon>Flectobacillus</taxon>
    </lineage>
</organism>
<evidence type="ECO:0000313" key="3">
    <source>
        <dbReference type="Proteomes" id="UP001236507"/>
    </source>
</evidence>